<keyword evidence="3" id="KW-0695">RNA-directed DNA polymerase</keyword>
<feature type="domain" description="RRM" evidence="2">
    <location>
        <begin position="1"/>
        <end position="71"/>
    </location>
</feature>
<evidence type="ECO:0000259" key="2">
    <source>
        <dbReference type="PROSITE" id="PS50102"/>
    </source>
</evidence>
<dbReference type="InterPro" id="IPR012677">
    <property type="entry name" value="Nucleotide-bd_a/b_plait_sf"/>
</dbReference>
<comment type="caution">
    <text evidence="3">The sequence shown here is derived from an EMBL/GenBank/DDBJ whole genome shotgun (WGS) entry which is preliminary data.</text>
</comment>
<evidence type="ECO:0000313" key="3">
    <source>
        <dbReference type="EMBL" id="GFD18743.1"/>
    </source>
</evidence>
<proteinExistence type="predicted"/>
<dbReference type="Gene3D" id="3.30.70.330">
    <property type="match status" value="1"/>
</dbReference>
<dbReference type="PROSITE" id="PS50102">
    <property type="entry name" value="RRM"/>
    <property type="match status" value="1"/>
</dbReference>
<protein>
    <submittedName>
        <fullName evidence="3">RNA-directed DNA polymerase, eukaryota, nucleotide-binding alpha-beta plait domain protein</fullName>
    </submittedName>
</protein>
<dbReference type="Pfam" id="PF00076">
    <property type="entry name" value="RRM_1"/>
    <property type="match status" value="1"/>
</dbReference>
<dbReference type="SUPFAM" id="SSF54928">
    <property type="entry name" value="RNA-binding domain, RBD"/>
    <property type="match status" value="1"/>
</dbReference>
<dbReference type="AlphaFoldDB" id="A0A699U9T5"/>
<organism evidence="3">
    <name type="scientific">Tanacetum cinerariifolium</name>
    <name type="common">Dalmatian daisy</name>
    <name type="synonym">Chrysanthemum cinerariifolium</name>
    <dbReference type="NCBI Taxonomy" id="118510"/>
    <lineage>
        <taxon>Eukaryota</taxon>
        <taxon>Viridiplantae</taxon>
        <taxon>Streptophyta</taxon>
        <taxon>Embryophyta</taxon>
        <taxon>Tracheophyta</taxon>
        <taxon>Spermatophyta</taxon>
        <taxon>Magnoliopsida</taxon>
        <taxon>eudicotyledons</taxon>
        <taxon>Gunneridae</taxon>
        <taxon>Pentapetalae</taxon>
        <taxon>asterids</taxon>
        <taxon>campanulids</taxon>
        <taxon>Asterales</taxon>
        <taxon>Asteraceae</taxon>
        <taxon>Asteroideae</taxon>
        <taxon>Anthemideae</taxon>
        <taxon>Anthemidinae</taxon>
        <taxon>Tanacetum</taxon>
    </lineage>
</organism>
<reference evidence="3" key="1">
    <citation type="journal article" date="2019" name="Sci. Rep.">
        <title>Draft genome of Tanacetum cinerariifolium, the natural source of mosquito coil.</title>
        <authorList>
            <person name="Yamashiro T."/>
            <person name="Shiraishi A."/>
            <person name="Satake H."/>
            <person name="Nakayama K."/>
        </authorList>
    </citation>
    <scope>NUCLEOTIDE SEQUENCE</scope>
</reference>
<keyword evidence="3" id="KW-0548">Nucleotidyltransferase</keyword>
<accession>A0A699U9T5</accession>
<dbReference type="GO" id="GO:0003964">
    <property type="term" value="F:RNA-directed DNA polymerase activity"/>
    <property type="evidence" value="ECO:0007669"/>
    <property type="project" value="UniProtKB-KW"/>
</dbReference>
<sequence>MTNFPDSTNSGDLWKVYSAYGTVIDVFIPNKKAKSDKRFAFVRFIKVSNLLRLVENLCTIWIGRHHLYANQ</sequence>
<feature type="non-terminal residue" evidence="3">
    <location>
        <position position="71"/>
    </location>
</feature>
<dbReference type="InterPro" id="IPR035979">
    <property type="entry name" value="RBD_domain_sf"/>
</dbReference>
<keyword evidence="3" id="KW-0808">Transferase</keyword>
<gene>
    <name evidence="3" type="ORF">Tci_890712</name>
</gene>
<name>A0A699U9T5_TANCI</name>
<keyword evidence="1" id="KW-0694">RNA-binding</keyword>
<dbReference type="InterPro" id="IPR000504">
    <property type="entry name" value="RRM_dom"/>
</dbReference>
<dbReference type="EMBL" id="BKCJ011309472">
    <property type="protein sequence ID" value="GFD18743.1"/>
    <property type="molecule type" value="Genomic_DNA"/>
</dbReference>
<dbReference type="GO" id="GO:0003723">
    <property type="term" value="F:RNA binding"/>
    <property type="evidence" value="ECO:0007669"/>
    <property type="project" value="UniProtKB-UniRule"/>
</dbReference>
<evidence type="ECO:0000256" key="1">
    <source>
        <dbReference type="PROSITE-ProRule" id="PRU00176"/>
    </source>
</evidence>